<dbReference type="eggNOG" id="ENOG502ZM6C">
    <property type="taxonomic scope" value="Bacteria"/>
</dbReference>
<proteinExistence type="predicted"/>
<evidence type="ECO:0000313" key="3">
    <source>
        <dbReference type="Proteomes" id="UP000009049"/>
    </source>
</evidence>
<keyword evidence="3" id="KW-1185">Reference proteome</keyword>
<dbReference type="HOGENOM" id="CLU_930252_0_0_10"/>
<sequence length="301" mass="34570">MATRHYWKLYPILLLLLAGPEAWAHPTGNLLVVGEQVLWSYISPVEDPDHKACIMSWKPGTDPIVLLQSEYPASDFMLSARGEEIYAVERRYLAAEDRFESRVLKLGPGKTAEEIWPWFPDSWHVGEAGFFMLSDMQMVMGRYPGVAVLEKGGEPEPYLYFGEPVRKIRHLEDDRLLLLGEGACWLTDQKGKVLQYWDSFLDPDAPEPPLGRNQVFDADYRDGELLLAYWGMRQYKVIHPDGRQEVIRQLEDPLTSHWVAYSNFGKLLFASRLVFTGETPRPDLVRITDAGRILSVWQMPE</sequence>
<dbReference type="OrthoDB" id="1435536at2"/>
<dbReference type="RefSeq" id="WP_015754110.1">
    <property type="nucleotide sequence ID" value="NC_013222.1"/>
</dbReference>
<dbReference type="KEGG" id="rbi:RB2501_10702"/>
<keyword evidence="1" id="KW-0732">Signal</keyword>
<evidence type="ECO:0000256" key="1">
    <source>
        <dbReference type="SAM" id="SignalP"/>
    </source>
</evidence>
<feature type="signal peptide" evidence="1">
    <location>
        <begin position="1"/>
        <end position="24"/>
    </location>
</feature>
<reference evidence="2 3" key="1">
    <citation type="journal article" date="2009" name="J. Bacteriol.">
        <title>Complete genome sequence of Robiginitalea biformata HTCC2501.</title>
        <authorList>
            <person name="Oh H.M."/>
            <person name="Giovannoni S.J."/>
            <person name="Lee K."/>
            <person name="Ferriera S."/>
            <person name="Johnson J."/>
            <person name="Cho J.C."/>
        </authorList>
    </citation>
    <scope>NUCLEOTIDE SEQUENCE [LARGE SCALE GENOMIC DNA]</scope>
    <source>
        <strain evidence="3">ATCC BAA-864 / HTCC2501 / KCTC 12146</strain>
    </source>
</reference>
<dbReference type="Proteomes" id="UP000009049">
    <property type="component" value="Chromosome"/>
</dbReference>
<dbReference type="STRING" id="313596.RB2501_10702"/>
<dbReference type="EMBL" id="CP001712">
    <property type="protein sequence ID" value="EAR14789.1"/>
    <property type="molecule type" value="Genomic_DNA"/>
</dbReference>
<organism evidence="2 3">
    <name type="scientific">Robiginitalea biformata (strain ATCC BAA-864 / DSM 15991 / KCTC 12146 / HTCC2501)</name>
    <dbReference type="NCBI Taxonomy" id="313596"/>
    <lineage>
        <taxon>Bacteria</taxon>
        <taxon>Pseudomonadati</taxon>
        <taxon>Bacteroidota</taxon>
        <taxon>Flavobacteriia</taxon>
        <taxon>Flavobacteriales</taxon>
        <taxon>Flavobacteriaceae</taxon>
        <taxon>Robiginitalea</taxon>
    </lineage>
</organism>
<feature type="chain" id="PRO_5002667536" evidence="1">
    <location>
        <begin position="25"/>
        <end position="301"/>
    </location>
</feature>
<evidence type="ECO:0000313" key="2">
    <source>
        <dbReference type="EMBL" id="EAR14789.1"/>
    </source>
</evidence>
<name>A4CM97_ROBBH</name>
<dbReference type="AlphaFoldDB" id="A4CM97"/>
<gene>
    <name evidence="2" type="ordered locus">RB2501_10702</name>
</gene>
<accession>A4CM97</accession>
<protein>
    <submittedName>
        <fullName evidence="2">Uncharacterized protein</fullName>
    </submittedName>
</protein>